<comment type="caution">
    <text evidence="2">The sequence shown here is derived from an EMBL/GenBank/DDBJ whole genome shotgun (WGS) entry which is preliminary data.</text>
</comment>
<keyword evidence="3" id="KW-1185">Reference proteome</keyword>
<proteinExistence type="predicted"/>
<sequence>MHCLTVIYSSALSPSSVFRCYLRECTFNDHHVWLACGLSEKWSTLLSWEGKTSQPPNFHTSERTSDPQAKFARGQYCLSSKIRRAQKEKRRQEWR</sequence>
<reference evidence="2 3" key="1">
    <citation type="journal article" date="2019" name="Sci. Rep.">
        <title>Orb-weaving spider Araneus ventricosus genome elucidates the spidroin gene catalogue.</title>
        <authorList>
            <person name="Kono N."/>
            <person name="Nakamura H."/>
            <person name="Ohtoshi R."/>
            <person name="Moran D.A.P."/>
            <person name="Shinohara A."/>
            <person name="Yoshida Y."/>
            <person name="Fujiwara M."/>
            <person name="Mori M."/>
            <person name="Tomita M."/>
            <person name="Arakawa K."/>
        </authorList>
    </citation>
    <scope>NUCLEOTIDE SEQUENCE [LARGE SCALE GENOMIC DNA]</scope>
</reference>
<gene>
    <name evidence="2" type="ORF">AVEN_213936_1</name>
</gene>
<evidence type="ECO:0000313" key="3">
    <source>
        <dbReference type="Proteomes" id="UP000499080"/>
    </source>
</evidence>
<dbReference type="Proteomes" id="UP000499080">
    <property type="component" value="Unassembled WGS sequence"/>
</dbReference>
<dbReference type="AlphaFoldDB" id="A0A4Y2PWA1"/>
<feature type="region of interest" description="Disordered" evidence="1">
    <location>
        <begin position="51"/>
        <end position="95"/>
    </location>
</feature>
<evidence type="ECO:0000256" key="1">
    <source>
        <dbReference type="SAM" id="MobiDB-lite"/>
    </source>
</evidence>
<dbReference type="EMBL" id="BGPR01012222">
    <property type="protein sequence ID" value="GBN55153.1"/>
    <property type="molecule type" value="Genomic_DNA"/>
</dbReference>
<protein>
    <submittedName>
        <fullName evidence="2">Uncharacterized protein</fullName>
    </submittedName>
</protein>
<organism evidence="2 3">
    <name type="scientific">Araneus ventricosus</name>
    <name type="common">Orbweaver spider</name>
    <name type="synonym">Epeira ventricosa</name>
    <dbReference type="NCBI Taxonomy" id="182803"/>
    <lineage>
        <taxon>Eukaryota</taxon>
        <taxon>Metazoa</taxon>
        <taxon>Ecdysozoa</taxon>
        <taxon>Arthropoda</taxon>
        <taxon>Chelicerata</taxon>
        <taxon>Arachnida</taxon>
        <taxon>Araneae</taxon>
        <taxon>Araneomorphae</taxon>
        <taxon>Entelegynae</taxon>
        <taxon>Araneoidea</taxon>
        <taxon>Araneidae</taxon>
        <taxon>Araneus</taxon>
    </lineage>
</organism>
<evidence type="ECO:0000313" key="2">
    <source>
        <dbReference type="EMBL" id="GBN55153.1"/>
    </source>
</evidence>
<accession>A0A4Y2PWA1</accession>
<name>A0A4Y2PWA1_ARAVE</name>